<sequence>MSTDPIEDQTDQGFLKTLALCRKAQMMKNRLQRIGSKLAPVYRNPADSPPAALAHTPAPESLTVGAYHPDLSFAYKPNASLTLPKSLTNDHVGRVLGKRKADEQTSMDEKVNGQKSRPNLYHHLLTHRPNHITDTSNEFHEAGKISARHSTRTNQGIEARPLGSRGSFGRSTSTIIRPSPTSIYMNELPDELASNASSCSSIAAAVTPKTTNSIVFHPSIPPVVKSDPSARPLAKHSVPPDPVKTDKAFVSNSPLLVHPHPSPIHPSIHPLNLPPSPCSPNSILSFPSSFASTKPATSPSPTSITKQTATTMDLLPVTPTPLSADSCTSTRQIKGPLGVTSPSPTLAPRFQPPTGPTDSWPDFGYLGSSIK</sequence>
<feature type="region of interest" description="Disordered" evidence="1">
    <location>
        <begin position="317"/>
        <end position="371"/>
    </location>
</feature>
<proteinExistence type="predicted"/>
<feature type="region of interest" description="Disordered" evidence="1">
    <location>
        <begin position="147"/>
        <end position="175"/>
    </location>
</feature>
<feature type="compositionally biased region" description="Polar residues" evidence="1">
    <location>
        <begin position="320"/>
        <end position="332"/>
    </location>
</feature>
<dbReference type="EMBL" id="LN483167">
    <property type="protein sequence ID" value="CDZ96712.1"/>
    <property type="molecule type" value="Genomic_DNA"/>
</dbReference>
<evidence type="ECO:0000313" key="2">
    <source>
        <dbReference type="EMBL" id="CDZ96712.1"/>
    </source>
</evidence>
<feature type="compositionally biased region" description="Low complexity" evidence="1">
    <location>
        <begin position="163"/>
        <end position="175"/>
    </location>
</feature>
<accession>A0A0F7SIC7</accession>
<name>A0A0F7SIC7_PHARH</name>
<evidence type="ECO:0000256" key="1">
    <source>
        <dbReference type="SAM" id="MobiDB-lite"/>
    </source>
</evidence>
<dbReference type="AlphaFoldDB" id="A0A0F7SIC7"/>
<reference evidence="2" key="1">
    <citation type="submission" date="2014-08" db="EMBL/GenBank/DDBJ databases">
        <authorList>
            <person name="Sharma Rahul"/>
            <person name="Thines Marco"/>
        </authorList>
    </citation>
    <scope>NUCLEOTIDE SEQUENCE</scope>
</reference>
<organism evidence="2">
    <name type="scientific">Phaffia rhodozyma</name>
    <name type="common">Yeast</name>
    <name type="synonym">Xanthophyllomyces dendrorhous</name>
    <dbReference type="NCBI Taxonomy" id="264483"/>
    <lineage>
        <taxon>Eukaryota</taxon>
        <taxon>Fungi</taxon>
        <taxon>Dikarya</taxon>
        <taxon>Basidiomycota</taxon>
        <taxon>Agaricomycotina</taxon>
        <taxon>Tremellomycetes</taxon>
        <taxon>Cystofilobasidiales</taxon>
        <taxon>Mrakiaceae</taxon>
        <taxon>Phaffia</taxon>
    </lineage>
</organism>
<protein>
    <submittedName>
        <fullName evidence="2">Uncharacterized protein</fullName>
    </submittedName>
</protein>